<evidence type="ECO:0000313" key="3">
    <source>
        <dbReference type="Proteomes" id="UP001558632"/>
    </source>
</evidence>
<reference evidence="2 3" key="1">
    <citation type="submission" date="2024-07" db="EMBL/GenBank/DDBJ databases">
        <title>Enhanced genomic and transcriptomic resources for Trichinella pseudospiralis and T. spiralis underpin the discovery of pronounced molecular differences between stages and species.</title>
        <authorList>
            <person name="Pasi K.K."/>
            <person name="La Rosa G."/>
            <person name="Gomez-Morales M.A."/>
            <person name="Tosini F."/>
            <person name="Sumanam S."/>
            <person name="Young N.D."/>
            <person name="Chang B.C."/>
            <person name="Robin G.B."/>
        </authorList>
    </citation>
    <scope>NUCLEOTIDE SEQUENCE [LARGE SCALE GENOMIC DNA]</scope>
    <source>
        <strain evidence="2">ISS534</strain>
    </source>
</reference>
<feature type="compositionally biased region" description="Basic and acidic residues" evidence="1">
    <location>
        <begin position="186"/>
        <end position="200"/>
    </location>
</feature>
<feature type="region of interest" description="Disordered" evidence="1">
    <location>
        <begin position="176"/>
        <end position="200"/>
    </location>
</feature>
<proteinExistence type="predicted"/>
<evidence type="ECO:0000313" key="2">
    <source>
        <dbReference type="EMBL" id="KAL1230162.1"/>
    </source>
</evidence>
<keyword evidence="3" id="KW-1185">Reference proteome</keyword>
<name>A0ABR3K4Z9_TRISP</name>
<dbReference type="GO" id="GO:0016853">
    <property type="term" value="F:isomerase activity"/>
    <property type="evidence" value="ECO:0007669"/>
    <property type="project" value="UniProtKB-KW"/>
</dbReference>
<gene>
    <name evidence="2" type="ORF">TSPI_04491</name>
</gene>
<dbReference type="EMBL" id="JBEUSY010000478">
    <property type="protein sequence ID" value="KAL1230162.1"/>
    <property type="molecule type" value="Genomic_DNA"/>
</dbReference>
<sequence>MSGFFDHDTPATPAAIQRPPQSAPFRPKHRRHHLAVTVKPAPKTTKRKKGEATVSRLGLEDRSSLPENLPIIAIIMCPDMALVGLQNHLRQAEEEWLAMRTALEFISRSRNIMSPLDTFSRIFLSDLIDVIGCRPVSFPLIPKLKGKLESLENQGIIQKLTAPSEWLRPIMIVPKKSGDIPANGRKTGDAPKIKKSAKVD</sequence>
<dbReference type="Proteomes" id="UP001558632">
    <property type="component" value="Unassembled WGS sequence"/>
</dbReference>
<protein>
    <submittedName>
        <fullName evidence="2">Glucose-6-phosphate isomerase</fullName>
    </submittedName>
</protein>
<evidence type="ECO:0000256" key="1">
    <source>
        <dbReference type="SAM" id="MobiDB-lite"/>
    </source>
</evidence>
<comment type="caution">
    <text evidence="2">The sequence shown here is derived from an EMBL/GenBank/DDBJ whole genome shotgun (WGS) entry which is preliminary data.</text>
</comment>
<feature type="region of interest" description="Disordered" evidence="1">
    <location>
        <begin position="1"/>
        <end position="32"/>
    </location>
</feature>
<accession>A0ABR3K4Z9</accession>
<organism evidence="2 3">
    <name type="scientific">Trichinella spiralis</name>
    <name type="common">Trichina worm</name>
    <dbReference type="NCBI Taxonomy" id="6334"/>
    <lineage>
        <taxon>Eukaryota</taxon>
        <taxon>Metazoa</taxon>
        <taxon>Ecdysozoa</taxon>
        <taxon>Nematoda</taxon>
        <taxon>Enoplea</taxon>
        <taxon>Dorylaimia</taxon>
        <taxon>Trichinellida</taxon>
        <taxon>Trichinellidae</taxon>
        <taxon>Trichinella</taxon>
    </lineage>
</organism>
<keyword evidence="2" id="KW-0413">Isomerase</keyword>